<keyword evidence="6" id="KW-0344">Guanine-nucleotide releasing factor</keyword>
<dbReference type="Pfam" id="PF09128">
    <property type="entry name" value="RGS-like"/>
    <property type="match status" value="1"/>
</dbReference>
<dbReference type="PROSITE" id="PS50081">
    <property type="entry name" value="ZF_DAG_PE_2"/>
    <property type="match status" value="1"/>
</dbReference>
<dbReference type="SMART" id="SM00228">
    <property type="entry name" value="PDZ"/>
    <property type="match status" value="1"/>
</dbReference>
<proteinExistence type="predicted"/>
<dbReference type="InterPro" id="IPR035899">
    <property type="entry name" value="DBL_dom_sf"/>
</dbReference>
<dbReference type="EMBL" id="JPKZ01001407">
    <property type="protein sequence ID" value="KHN82133.1"/>
    <property type="molecule type" value="Genomic_DNA"/>
</dbReference>
<feature type="domain" description="DH" evidence="13">
    <location>
        <begin position="842"/>
        <end position="1040"/>
    </location>
</feature>
<feature type="region of interest" description="Disordered" evidence="11">
    <location>
        <begin position="1204"/>
        <end position="1229"/>
    </location>
</feature>
<dbReference type="STRING" id="6265.A0A0B2VKL9"/>
<evidence type="ECO:0000256" key="9">
    <source>
        <dbReference type="ARBA" id="ARBA00023054"/>
    </source>
</evidence>
<dbReference type="InterPro" id="IPR001849">
    <property type="entry name" value="PH_domain"/>
</dbReference>
<evidence type="ECO:0000259" key="12">
    <source>
        <dbReference type="PROSITE" id="PS50003"/>
    </source>
</evidence>
<dbReference type="CDD" id="cd00160">
    <property type="entry name" value="RhoGEF"/>
    <property type="match status" value="1"/>
</dbReference>
<reference evidence="16 17" key="1">
    <citation type="submission" date="2014-11" db="EMBL/GenBank/DDBJ databases">
        <title>Genetic blueprint of the zoonotic pathogen Toxocara canis.</title>
        <authorList>
            <person name="Zhu X.-Q."/>
            <person name="Korhonen P.K."/>
            <person name="Cai H."/>
            <person name="Young N.D."/>
            <person name="Nejsum P."/>
            <person name="von Samson-Himmelstjerna G."/>
            <person name="Boag P.R."/>
            <person name="Tan P."/>
            <person name="Li Q."/>
            <person name="Min J."/>
            <person name="Yang Y."/>
            <person name="Wang X."/>
            <person name="Fang X."/>
            <person name="Hall R.S."/>
            <person name="Hofmann A."/>
            <person name="Sternberg P.W."/>
            <person name="Jex A.R."/>
            <person name="Gasser R.B."/>
        </authorList>
    </citation>
    <scope>NUCLEOTIDE SEQUENCE [LARGE SCALE GENOMIC DNA]</scope>
    <source>
        <strain evidence="16">PN_DK_2014</strain>
    </source>
</reference>
<dbReference type="GO" id="GO:0005737">
    <property type="term" value="C:cytoplasm"/>
    <property type="evidence" value="ECO:0007669"/>
    <property type="project" value="UniProtKB-SubCell"/>
</dbReference>
<sequence length="1477" mass="164613">MPQRAYDFVTNSPVLLDHHRVFLVEDVALVRVSPQLTPLLAALQSPAPLIQRCVVVTRQADGYGLTVTGDHPVYVHTVKPDGAAFRAGVRQGDKILKVNGMPVTASNHLEVVRMISGGQTVALTLLGRPPEPLPAEYHASMEMRPQENKTLITETVPLEGERKEEWKRKRVRIISEMLEEERRHVEALRETCVEGSQLERALQRIESLQSQLKNIETPQDKSWMEASGMHYVQTTDIIPMEEETDDDESEIPLHLETQGPFSNIADLKTRPAHLAAFINYLLANANPSSLFFYLITDAYQNSGAGPKEMRKWAYEIFSTFLIPNAPMCWNNIDQSLIQSIDKILAATIQSTDSDLHQLKKIFVAARKKSLDDINEHLADFRQKRQMEACFAEDVTVDVKRADSSSKEALRKGSQIMGKAAIQNGCEAAGMRAQRRHAVLGAWGPAEDASNFAASLGSLFDANQLAHISKGDAAMEARVGETILIRSLENMLNSVNQDVENCDPRSLAVISALATVIKVVLNMRSNTNEKMLDRCPTFVTKDKGGMFKVKMASKRSIQVKGHQFLLSPVNLTVYCYQCRDAVWGVNAQAYFCQNCDVVLHKQCTSALADHCYPATQKKAGAAKSKRPGPSNKCDGDEASFSECHAAHSSTTILGNLEKVSELHRLEHPKDNIKSTSSDSGIGADLEKPVSRSQSMRSRAFSSQSPSGRTYRHASPAMVSSYQNEEEIRDARKGRSTLPWGGELPPTEESEECSRRAHSDADSEDKMLAASICRTPADLASISGSSSISHASLGEEEARRMLEKIENAAVADGDSDLEVETEIPALDSFVGWEVIRHLKPKEKKRQEVINELFHTERTHVRNLKVLHTVFYKPMVMQNVVPPDMVKLFFANLDELVEIHGEMSRAMRNAVEEWKRDSTLNGLFGDIGALMESMFDGENGRRLMDATSAFCQHQQHALDILRQRCKKEKDDQLGRFLAEAESNPLCRKLQLKDMLPVEMQRLVKYPLLLETVAKYTNEPSEEQTKLLNSVNLAKKILSAVNTSKRNTENLRRLEELQRRLDTAPYDKENFGNDFNCLNLTNYKLVHDGALTWRFSRGKMVELHVVLLEDVLVLLTKVGDGQKLLLKIQEPSKDTRWSPILPLAPLIAKEKANDKRAFFIVNTMERGAQIYELVAATATERKTWFKLISDQIELVKRENNLGSQTNVDRFDVSAASGDSSRSSGGGDDSSSHVHRVQVLTHPRLVNANEITVQQPTVLQHAQPILTPTERLRRNDEVIVKALLDKHAILSQFLPGPNKGSLEELDKLAEQLTGMAVGELKQRDARELAMSAIVHGNRLLDAINQGMSAKKEVDESNSGKVVLKLDKVELDVPSVACYKLTAIAAPLMNHLKAMMQVVQDQQNEISAIKQQLYHYKELAEGGPGNRTVSEETLTEFNASGRKTSTPSDADAEKRKRLQTKRQRNSAVTVSPAFLHSPSPTSS</sequence>
<dbReference type="CDD" id="cd13329">
    <property type="entry name" value="PH_RhoGEF"/>
    <property type="match status" value="1"/>
</dbReference>
<dbReference type="PANTHER" id="PTHR45872">
    <property type="entry name" value="RHO GUANINE NUCLEOTIDE EXCHANGE FACTOR 2, ISOFORM D"/>
    <property type="match status" value="1"/>
</dbReference>
<feature type="compositionally biased region" description="Basic residues" evidence="11">
    <location>
        <begin position="1449"/>
        <end position="1458"/>
    </location>
</feature>
<dbReference type="InterPro" id="IPR044926">
    <property type="entry name" value="RGS_subdomain_2"/>
</dbReference>
<feature type="compositionally biased region" description="Polar residues" evidence="11">
    <location>
        <begin position="1432"/>
        <end position="1442"/>
    </location>
</feature>
<dbReference type="GO" id="GO:0007186">
    <property type="term" value="P:G protein-coupled receptor signaling pathway"/>
    <property type="evidence" value="ECO:0007669"/>
    <property type="project" value="TreeGrafter"/>
</dbReference>
<evidence type="ECO:0000256" key="8">
    <source>
        <dbReference type="ARBA" id="ARBA00022833"/>
    </source>
</evidence>
<dbReference type="InterPro" id="IPR002219">
    <property type="entry name" value="PKC_DAG/PE"/>
</dbReference>
<evidence type="ECO:0000259" key="15">
    <source>
        <dbReference type="PROSITE" id="PS50106"/>
    </source>
</evidence>
<dbReference type="InterPro" id="IPR041020">
    <property type="entry name" value="PH_16"/>
</dbReference>
<dbReference type="SUPFAM" id="SSF50729">
    <property type="entry name" value="PH domain-like"/>
    <property type="match status" value="1"/>
</dbReference>
<dbReference type="SUPFAM" id="SSF50156">
    <property type="entry name" value="PDZ domain-like"/>
    <property type="match status" value="1"/>
</dbReference>
<evidence type="ECO:0000256" key="11">
    <source>
        <dbReference type="SAM" id="MobiDB-lite"/>
    </source>
</evidence>
<feature type="region of interest" description="Disordered" evidence="11">
    <location>
        <begin position="1432"/>
        <end position="1477"/>
    </location>
</feature>
<dbReference type="CDD" id="cd08756">
    <property type="entry name" value="RGS_GEF_like"/>
    <property type="match status" value="1"/>
</dbReference>
<dbReference type="Pfam" id="PF17838">
    <property type="entry name" value="PH_16"/>
    <property type="match status" value="1"/>
</dbReference>
<feature type="domain" description="PH" evidence="12">
    <location>
        <begin position="1080"/>
        <end position="1189"/>
    </location>
</feature>
<dbReference type="InterPro" id="IPR000219">
    <property type="entry name" value="DH_dom"/>
</dbReference>
<evidence type="ECO:0000313" key="16">
    <source>
        <dbReference type="EMBL" id="KHN82133.1"/>
    </source>
</evidence>
<dbReference type="GO" id="GO:0005085">
    <property type="term" value="F:guanyl-nucleotide exchange factor activity"/>
    <property type="evidence" value="ECO:0007669"/>
    <property type="project" value="UniProtKB-KW"/>
</dbReference>
<dbReference type="SUPFAM" id="SSF48097">
    <property type="entry name" value="Regulator of G-protein signaling, RGS"/>
    <property type="match status" value="1"/>
</dbReference>
<keyword evidence="3" id="KW-0343">GTPase activation</keyword>
<feature type="domain" description="PDZ" evidence="15">
    <location>
        <begin position="53"/>
        <end position="130"/>
    </location>
</feature>
<evidence type="ECO:0000259" key="13">
    <source>
        <dbReference type="PROSITE" id="PS50010"/>
    </source>
</evidence>
<organism evidence="16 17">
    <name type="scientific">Toxocara canis</name>
    <name type="common">Canine roundworm</name>
    <dbReference type="NCBI Taxonomy" id="6265"/>
    <lineage>
        <taxon>Eukaryota</taxon>
        <taxon>Metazoa</taxon>
        <taxon>Ecdysozoa</taxon>
        <taxon>Nematoda</taxon>
        <taxon>Chromadorea</taxon>
        <taxon>Rhabditida</taxon>
        <taxon>Spirurina</taxon>
        <taxon>Ascaridomorpha</taxon>
        <taxon>Ascaridoidea</taxon>
        <taxon>Toxocaridae</taxon>
        <taxon>Toxocara</taxon>
    </lineage>
</organism>
<dbReference type="Gene3D" id="3.30.60.20">
    <property type="match status" value="1"/>
</dbReference>
<dbReference type="PROSITE" id="PS50010">
    <property type="entry name" value="DH_2"/>
    <property type="match status" value="1"/>
</dbReference>
<evidence type="ECO:0000256" key="10">
    <source>
        <dbReference type="ARBA" id="ARBA00023136"/>
    </source>
</evidence>
<name>A0A0B2VKL9_TOXCA</name>
<evidence type="ECO:0000256" key="4">
    <source>
        <dbReference type="ARBA" id="ARBA00022490"/>
    </source>
</evidence>
<dbReference type="Pfam" id="PF00595">
    <property type="entry name" value="PDZ"/>
    <property type="match status" value="1"/>
</dbReference>
<dbReference type="OrthoDB" id="2272012at2759"/>
<dbReference type="OMA" id="EFRRWAF"/>
<dbReference type="SMART" id="SM00233">
    <property type="entry name" value="PH"/>
    <property type="match status" value="1"/>
</dbReference>
<dbReference type="PROSITE" id="PS00479">
    <property type="entry name" value="ZF_DAG_PE_1"/>
    <property type="match status" value="1"/>
</dbReference>
<dbReference type="GO" id="GO:0016020">
    <property type="term" value="C:membrane"/>
    <property type="evidence" value="ECO:0007669"/>
    <property type="project" value="UniProtKB-SubCell"/>
</dbReference>
<evidence type="ECO:0000259" key="14">
    <source>
        <dbReference type="PROSITE" id="PS50081"/>
    </source>
</evidence>
<dbReference type="InterPro" id="IPR011993">
    <property type="entry name" value="PH-like_dom_sf"/>
</dbReference>
<dbReference type="CDD" id="cd23069">
    <property type="entry name" value="PDZ_ARHGEF11-12-like"/>
    <property type="match status" value="1"/>
</dbReference>
<feature type="compositionally biased region" description="Basic and acidic residues" evidence="11">
    <location>
        <begin position="750"/>
        <end position="760"/>
    </location>
</feature>
<keyword evidence="5" id="KW-0597">Phosphoprotein</keyword>
<dbReference type="GO" id="GO:0001664">
    <property type="term" value="F:G protein-coupled receptor binding"/>
    <property type="evidence" value="ECO:0007669"/>
    <property type="project" value="TreeGrafter"/>
</dbReference>
<protein>
    <submittedName>
        <fullName evidence="16">Rho guanine nucleotide exchange factor 12</fullName>
    </submittedName>
</protein>
<dbReference type="InterPro" id="IPR036034">
    <property type="entry name" value="PDZ_sf"/>
</dbReference>
<comment type="caution">
    <text evidence="16">The sequence shown here is derived from an EMBL/GenBank/DDBJ whole genome shotgun (WGS) entry which is preliminary data.</text>
</comment>
<feature type="compositionally biased region" description="Polar residues" evidence="11">
    <location>
        <begin position="689"/>
        <end position="706"/>
    </location>
</feature>
<evidence type="ECO:0000256" key="2">
    <source>
        <dbReference type="ARBA" id="ARBA00004496"/>
    </source>
</evidence>
<evidence type="ECO:0000256" key="3">
    <source>
        <dbReference type="ARBA" id="ARBA00022468"/>
    </source>
</evidence>
<feature type="domain" description="Phorbol-ester/DAG-type" evidence="14">
    <location>
        <begin position="560"/>
        <end position="610"/>
    </location>
</feature>
<dbReference type="SUPFAM" id="SSF57889">
    <property type="entry name" value="Cysteine-rich domain"/>
    <property type="match status" value="1"/>
</dbReference>
<dbReference type="Gene3D" id="1.10.167.10">
    <property type="entry name" value="Regulator of G-protein Signalling 4, domain 2"/>
    <property type="match status" value="1"/>
</dbReference>
<keyword evidence="17" id="KW-1185">Reference proteome</keyword>
<feature type="region of interest" description="Disordered" evidence="11">
    <location>
        <begin position="665"/>
        <end position="760"/>
    </location>
</feature>
<dbReference type="InterPro" id="IPR015212">
    <property type="entry name" value="RGS-like_dom"/>
</dbReference>
<evidence type="ECO:0000256" key="6">
    <source>
        <dbReference type="ARBA" id="ARBA00022658"/>
    </source>
</evidence>
<keyword evidence="7" id="KW-0479">Metal-binding</keyword>
<keyword evidence="8" id="KW-0862">Zinc</keyword>
<dbReference type="PROSITE" id="PS50106">
    <property type="entry name" value="PDZ"/>
    <property type="match status" value="1"/>
</dbReference>
<dbReference type="Gene3D" id="1.20.900.10">
    <property type="entry name" value="Dbl homology (DH) domain"/>
    <property type="match status" value="1"/>
</dbReference>
<dbReference type="GO" id="GO:0005096">
    <property type="term" value="F:GTPase activator activity"/>
    <property type="evidence" value="ECO:0007669"/>
    <property type="project" value="UniProtKB-KW"/>
</dbReference>
<dbReference type="InterPro" id="IPR046349">
    <property type="entry name" value="C1-like_sf"/>
</dbReference>
<keyword evidence="9" id="KW-0175">Coiled coil</keyword>
<evidence type="ECO:0000313" key="17">
    <source>
        <dbReference type="Proteomes" id="UP000031036"/>
    </source>
</evidence>
<dbReference type="PANTHER" id="PTHR45872:SF2">
    <property type="entry name" value="RHO GUANINE NUCLEOTIDE EXCHANGE FACTOR 2, ISOFORM D"/>
    <property type="match status" value="1"/>
</dbReference>
<dbReference type="InterPro" id="IPR001478">
    <property type="entry name" value="PDZ"/>
</dbReference>
<dbReference type="InterPro" id="IPR036305">
    <property type="entry name" value="RGS_sf"/>
</dbReference>
<dbReference type="Gene3D" id="2.30.29.30">
    <property type="entry name" value="Pleckstrin-homology domain (PH domain)/Phosphotyrosine-binding domain (PTB)"/>
    <property type="match status" value="1"/>
</dbReference>
<accession>A0A0B2VKL9</accession>
<dbReference type="Gene3D" id="2.30.42.10">
    <property type="match status" value="1"/>
</dbReference>
<dbReference type="SMART" id="SM00325">
    <property type="entry name" value="RhoGEF"/>
    <property type="match status" value="1"/>
</dbReference>
<gene>
    <name evidence="16" type="primary">ARHGEF12</name>
    <name evidence="16" type="ORF">Tcan_05014</name>
</gene>
<dbReference type="SUPFAM" id="SSF48065">
    <property type="entry name" value="DBL homology domain (DH-domain)"/>
    <property type="match status" value="1"/>
</dbReference>
<dbReference type="GO" id="GO:0046872">
    <property type="term" value="F:metal ion binding"/>
    <property type="evidence" value="ECO:0007669"/>
    <property type="project" value="UniProtKB-KW"/>
</dbReference>
<keyword evidence="4" id="KW-0963">Cytoplasm</keyword>
<comment type="subcellular location">
    <subcellularLocation>
        <location evidence="2">Cytoplasm</location>
    </subcellularLocation>
    <subcellularLocation>
        <location evidence="1">Membrane</location>
    </subcellularLocation>
</comment>
<dbReference type="Pfam" id="PF00130">
    <property type="entry name" value="C1_1"/>
    <property type="match status" value="1"/>
</dbReference>
<dbReference type="SMART" id="SM00109">
    <property type="entry name" value="C1"/>
    <property type="match status" value="1"/>
</dbReference>
<evidence type="ECO:0000256" key="7">
    <source>
        <dbReference type="ARBA" id="ARBA00022723"/>
    </source>
</evidence>
<evidence type="ECO:0000256" key="1">
    <source>
        <dbReference type="ARBA" id="ARBA00004370"/>
    </source>
</evidence>
<dbReference type="PROSITE" id="PS50003">
    <property type="entry name" value="PH_DOMAIN"/>
    <property type="match status" value="1"/>
</dbReference>
<dbReference type="Pfam" id="PF00621">
    <property type="entry name" value="RhoGEF"/>
    <property type="match status" value="1"/>
</dbReference>
<dbReference type="Proteomes" id="UP000031036">
    <property type="component" value="Unassembled WGS sequence"/>
</dbReference>
<feature type="compositionally biased region" description="Low complexity" evidence="11">
    <location>
        <begin position="1208"/>
        <end position="1218"/>
    </location>
</feature>
<keyword evidence="10" id="KW-0472">Membrane</keyword>
<evidence type="ECO:0000256" key="5">
    <source>
        <dbReference type="ARBA" id="ARBA00022553"/>
    </source>
</evidence>